<sequence>MNLTILNSGQPLTMSSREIAELCDKRHDHVMRDIRNMLVELYGEVGVPKFGDTHRNPQNGQEYPIFQLPKDLTLTLVAGYNVVLRNRIIKRWMELEERAAAPALPDFSNPAAAARAWAEQFEQRQLVEEQKVLLEHKVAEQAPKVAAQDMLAISKGDLCVRDAAKVLNVSEKRFSQMLIRLAWAYRRQSNGRLVGYTAKEQQGLITHRPVTVYHKSGEVEAVAQLLLTPKGVAKLAELIATGEVA</sequence>
<evidence type="ECO:0000313" key="3">
    <source>
        <dbReference type="Proteomes" id="UP000664349"/>
    </source>
</evidence>
<dbReference type="Pfam" id="PF03374">
    <property type="entry name" value="ANT"/>
    <property type="match status" value="1"/>
</dbReference>
<accession>A0ABS3GNF6</accession>
<feature type="domain" description="Antirepressor protein C-terminal" evidence="1">
    <location>
        <begin position="135"/>
        <end position="239"/>
    </location>
</feature>
<organism evidence="2 3">
    <name type="scientific">Chromobacterium haemolyticum</name>
    <dbReference type="NCBI Taxonomy" id="394935"/>
    <lineage>
        <taxon>Bacteria</taxon>
        <taxon>Pseudomonadati</taxon>
        <taxon>Pseudomonadota</taxon>
        <taxon>Betaproteobacteria</taxon>
        <taxon>Neisseriales</taxon>
        <taxon>Chromobacteriaceae</taxon>
        <taxon>Chromobacterium</taxon>
    </lineage>
</organism>
<reference evidence="2 3" key="1">
    <citation type="submission" date="2021-03" db="EMBL/GenBank/DDBJ databases">
        <title>First Case of infection caused by Chromobacterium haemolyticum derived from water in China.</title>
        <authorList>
            <person name="Chen J."/>
            <person name="Liu C."/>
        </authorList>
    </citation>
    <scope>NUCLEOTIDE SEQUENCE [LARGE SCALE GENOMIC DNA]</scope>
    <source>
        <strain evidence="2 3">WJ-5</strain>
    </source>
</reference>
<evidence type="ECO:0000313" key="2">
    <source>
        <dbReference type="EMBL" id="MBO0416595.1"/>
    </source>
</evidence>
<dbReference type="InterPro" id="IPR005039">
    <property type="entry name" value="Ant_C"/>
</dbReference>
<keyword evidence="3" id="KW-1185">Reference proteome</keyword>
<evidence type="ECO:0000259" key="1">
    <source>
        <dbReference type="Pfam" id="PF03374"/>
    </source>
</evidence>
<dbReference type="Proteomes" id="UP000664349">
    <property type="component" value="Unassembled WGS sequence"/>
</dbReference>
<dbReference type="InterPro" id="IPR014054">
    <property type="entry name" value="Phage_regulatory_Rha"/>
</dbReference>
<gene>
    <name evidence="2" type="ORF">J1C50_13860</name>
</gene>
<dbReference type="RefSeq" id="WP_191186698.1">
    <property type="nucleotide sequence ID" value="NZ_CP061849.1"/>
</dbReference>
<name>A0ABS3GNF6_9NEIS</name>
<comment type="caution">
    <text evidence="2">The sequence shown here is derived from an EMBL/GenBank/DDBJ whole genome shotgun (WGS) entry which is preliminary data.</text>
</comment>
<protein>
    <submittedName>
        <fullName evidence="2">Phage regulatory protein/antirepressor Ant</fullName>
    </submittedName>
</protein>
<proteinExistence type="predicted"/>
<dbReference type="Pfam" id="PF09669">
    <property type="entry name" value="Phage_pRha"/>
    <property type="match status" value="1"/>
</dbReference>
<dbReference type="EMBL" id="JAFLRD010000010">
    <property type="protein sequence ID" value="MBO0416595.1"/>
    <property type="molecule type" value="Genomic_DNA"/>
</dbReference>